<dbReference type="Pfam" id="PF07963">
    <property type="entry name" value="N_methyl"/>
    <property type="match status" value="1"/>
</dbReference>
<name>A0ABW8TKW8_9CLOT</name>
<reference evidence="2 3" key="1">
    <citation type="submission" date="2024-11" db="EMBL/GenBank/DDBJ databases">
        <authorList>
            <person name="Heng Y.C."/>
            <person name="Lim A.C.H."/>
            <person name="Lee J.K.Y."/>
            <person name="Kittelmann S."/>
        </authorList>
    </citation>
    <scope>NUCLEOTIDE SEQUENCE [LARGE SCALE GENOMIC DNA]</scope>
    <source>
        <strain evidence="2 3">WILCCON 0114</strain>
    </source>
</reference>
<accession>A0ABW8TKW8</accession>
<sequence>MEQAMLKLKVRKGFTLIEALCSVFLFSILLLFAVEIKINEIKLNKVNYETVKYTYFLEAVKNELLSNTSVEQICSLQSSGKLYVSRKDIENDDSIIDVNSIFLAQNDLNKFPYIILHLKKKDGALMITLNMYVKFYGKEKVYTCTFTK</sequence>
<evidence type="ECO:0000256" key="1">
    <source>
        <dbReference type="SAM" id="Phobius"/>
    </source>
</evidence>
<gene>
    <name evidence="2" type="ORF">ACJDT4_14245</name>
</gene>
<keyword evidence="1" id="KW-0812">Transmembrane</keyword>
<evidence type="ECO:0000313" key="3">
    <source>
        <dbReference type="Proteomes" id="UP001623592"/>
    </source>
</evidence>
<evidence type="ECO:0000313" key="2">
    <source>
        <dbReference type="EMBL" id="MFL0251579.1"/>
    </source>
</evidence>
<dbReference type="Proteomes" id="UP001623592">
    <property type="component" value="Unassembled WGS sequence"/>
</dbReference>
<keyword evidence="1" id="KW-1133">Transmembrane helix</keyword>
<dbReference type="InterPro" id="IPR012902">
    <property type="entry name" value="N_methyl_site"/>
</dbReference>
<keyword evidence="3" id="KW-1185">Reference proteome</keyword>
<dbReference type="NCBIfam" id="TIGR02532">
    <property type="entry name" value="IV_pilin_GFxxxE"/>
    <property type="match status" value="1"/>
</dbReference>
<protein>
    <submittedName>
        <fullName evidence="2">Prepilin-type N-terminal cleavage/methylation domain-containing protein</fullName>
    </submittedName>
</protein>
<dbReference type="EMBL" id="JBJIAA010000011">
    <property type="protein sequence ID" value="MFL0251579.1"/>
    <property type="molecule type" value="Genomic_DNA"/>
</dbReference>
<comment type="caution">
    <text evidence="2">The sequence shown here is derived from an EMBL/GenBank/DDBJ whole genome shotgun (WGS) entry which is preliminary data.</text>
</comment>
<feature type="transmembrane region" description="Helical" evidence="1">
    <location>
        <begin position="12"/>
        <end position="34"/>
    </location>
</feature>
<keyword evidence="1" id="KW-0472">Membrane</keyword>
<organism evidence="2 3">
    <name type="scientific">Clostridium neuense</name>
    <dbReference type="NCBI Taxonomy" id="1728934"/>
    <lineage>
        <taxon>Bacteria</taxon>
        <taxon>Bacillati</taxon>
        <taxon>Bacillota</taxon>
        <taxon>Clostridia</taxon>
        <taxon>Eubacteriales</taxon>
        <taxon>Clostridiaceae</taxon>
        <taxon>Clostridium</taxon>
    </lineage>
</organism>
<proteinExistence type="predicted"/>